<evidence type="ECO:0000313" key="1">
    <source>
        <dbReference type="EMBL" id="PNQ95269.1"/>
    </source>
</evidence>
<reference evidence="1 2" key="1">
    <citation type="submission" date="2018-01" db="EMBL/GenBank/DDBJ databases">
        <title>Whole genome sequence of Azospirillum brasilense REC3 isolated from strawberry roots.</title>
        <authorList>
            <person name="Fontana C.A."/>
            <person name="Salazar S.M."/>
            <person name="Bassi D."/>
            <person name="Puglisi E."/>
            <person name="Lovaisa N.C."/>
            <person name="Toffoli L.M."/>
            <person name="Pedraza R."/>
            <person name="Cocconcelli P.S."/>
        </authorList>
    </citation>
    <scope>NUCLEOTIDE SEQUENCE [LARGE SCALE GENOMIC DNA]</scope>
    <source>
        <strain evidence="1 2">REC3</strain>
        <plasmid evidence="1">p34unnamed</plasmid>
    </source>
</reference>
<name>A0A2K1FS25_9PROT</name>
<evidence type="ECO:0000313" key="2">
    <source>
        <dbReference type="Proteomes" id="UP000236268"/>
    </source>
</evidence>
<proteinExistence type="predicted"/>
<organism evidence="1 2">
    <name type="scientific">Azospirillum argentinense</name>
    <dbReference type="NCBI Taxonomy" id="2970906"/>
    <lineage>
        <taxon>Bacteria</taxon>
        <taxon>Pseudomonadati</taxon>
        <taxon>Pseudomonadota</taxon>
        <taxon>Alphaproteobacteria</taxon>
        <taxon>Rhodospirillales</taxon>
        <taxon>Azospirillaceae</taxon>
        <taxon>Azospirillum</taxon>
    </lineage>
</organism>
<gene>
    <name evidence="1" type="ORF">C1S70_29715</name>
</gene>
<accession>A0A2K1FS25</accession>
<keyword evidence="1" id="KW-0614">Plasmid</keyword>
<geneLocation type="plasmid" evidence="1">
    <name>p34unnamed</name>
</geneLocation>
<comment type="caution">
    <text evidence="1">The sequence shown here is derived from an EMBL/GenBank/DDBJ whole genome shotgun (WGS) entry which is preliminary data.</text>
</comment>
<dbReference type="EMBL" id="POWG01000054">
    <property type="protein sequence ID" value="PNQ95269.1"/>
    <property type="molecule type" value="Genomic_DNA"/>
</dbReference>
<sequence>MLIFKKHQLIRDKSGAAWTNDHDAPRSSPVQLKFCIANAPYRIPPAGPIPPREFGFLTDHAYKTLTLFTRF</sequence>
<protein>
    <submittedName>
        <fullName evidence="1">Uncharacterized protein</fullName>
    </submittedName>
</protein>
<dbReference type="AlphaFoldDB" id="A0A2K1FS25"/>
<dbReference type="Proteomes" id="UP000236268">
    <property type="component" value="Unassembled WGS sequence"/>
</dbReference>